<dbReference type="PANTHER" id="PTHR35006:SF2">
    <property type="entry name" value="GLYOXALASE FAMILY PROTEIN (AFU_ORTHOLOGUE AFUA_5G14830)"/>
    <property type="match status" value="1"/>
</dbReference>
<reference evidence="2 3" key="1">
    <citation type="submission" date="2017-02" db="EMBL/GenBank/DDBJ databases">
        <title>Chromobacterium haemolyticum H5244.</title>
        <authorList>
            <person name="Gulvik C.A."/>
        </authorList>
    </citation>
    <scope>NUCLEOTIDE SEQUENCE [LARGE SCALE GENOMIC DNA]</scope>
    <source>
        <strain evidence="2 3">H5244</strain>
    </source>
</reference>
<gene>
    <name evidence="2" type="ORF">B0T45_02345</name>
</gene>
<dbReference type="SUPFAM" id="SSF54593">
    <property type="entry name" value="Glyoxalase/Bleomycin resistance protein/Dihydroxybiphenyl dioxygenase"/>
    <property type="match status" value="1"/>
</dbReference>
<comment type="caution">
    <text evidence="2">The sequence shown here is derived from an EMBL/GenBank/DDBJ whole genome shotgun (WGS) entry which is preliminary data.</text>
</comment>
<dbReference type="AlphaFoldDB" id="A0A1W0D973"/>
<dbReference type="PANTHER" id="PTHR35006">
    <property type="entry name" value="GLYOXALASE FAMILY PROTEIN (AFU_ORTHOLOGUE AFUA_5G14830)"/>
    <property type="match status" value="1"/>
</dbReference>
<dbReference type="Pfam" id="PF00903">
    <property type="entry name" value="Glyoxalase"/>
    <property type="match status" value="1"/>
</dbReference>
<evidence type="ECO:0000313" key="3">
    <source>
        <dbReference type="Proteomes" id="UP000192721"/>
    </source>
</evidence>
<feature type="domain" description="VOC" evidence="1">
    <location>
        <begin position="10"/>
        <end position="133"/>
    </location>
</feature>
<accession>A0A1W0D973</accession>
<name>A0A1W0D973_9NEIS</name>
<proteinExistence type="predicted"/>
<organism evidence="2 3">
    <name type="scientific">Chromobacterium haemolyticum</name>
    <dbReference type="NCBI Taxonomy" id="394935"/>
    <lineage>
        <taxon>Bacteria</taxon>
        <taxon>Pseudomonadati</taxon>
        <taxon>Pseudomonadota</taxon>
        <taxon>Betaproteobacteria</taxon>
        <taxon>Neisseriales</taxon>
        <taxon>Chromobacteriaceae</taxon>
        <taxon>Chromobacterium</taxon>
    </lineage>
</organism>
<dbReference type="InterPro" id="IPR029068">
    <property type="entry name" value="Glyas_Bleomycin-R_OHBP_Dase"/>
</dbReference>
<dbReference type="Proteomes" id="UP000192721">
    <property type="component" value="Unassembled WGS sequence"/>
</dbReference>
<dbReference type="InterPro" id="IPR037523">
    <property type="entry name" value="VOC_core"/>
</dbReference>
<dbReference type="PROSITE" id="PS51819">
    <property type="entry name" value="VOC"/>
    <property type="match status" value="1"/>
</dbReference>
<dbReference type="EMBL" id="MUKV01000002">
    <property type="protein sequence ID" value="OQS43570.1"/>
    <property type="molecule type" value="Genomic_DNA"/>
</dbReference>
<sequence length="138" mass="15039">MSRVDSGIAGLNHLCLSVPDLAAALTFYDQVMPAMGWRGRSSADARAYVAGNYEIYLQQSKTMDAGFVRHGVGLQHLAFNAPSRQAVDALHALLLRIGARVTDAPAEYEHYSDGYYAVFFQDPGGIALEFCHTPNMSL</sequence>
<dbReference type="InterPro" id="IPR004360">
    <property type="entry name" value="Glyas_Fos-R_dOase_dom"/>
</dbReference>
<evidence type="ECO:0000259" key="1">
    <source>
        <dbReference type="PROSITE" id="PS51819"/>
    </source>
</evidence>
<protein>
    <recommendedName>
        <fullName evidence="1">VOC domain-containing protein</fullName>
    </recommendedName>
</protein>
<evidence type="ECO:0000313" key="2">
    <source>
        <dbReference type="EMBL" id="OQS43570.1"/>
    </source>
</evidence>
<dbReference type="Gene3D" id="3.10.180.10">
    <property type="entry name" value="2,3-Dihydroxybiphenyl 1,2-Dioxygenase, domain 1"/>
    <property type="match status" value="1"/>
</dbReference>
<dbReference type="RefSeq" id="WP_043636870.1">
    <property type="nucleotide sequence ID" value="NZ_CP109905.1"/>
</dbReference>